<sequence length="39" mass="4683">MYRVLYFVLVNYKIFIFSILLKNDRERDSSAIDSKILTP</sequence>
<evidence type="ECO:0000313" key="3">
    <source>
        <dbReference type="Proteomes" id="UP000064525"/>
    </source>
</evidence>
<dbReference type="AlphaFoldDB" id="A0A0S4PS86"/>
<dbReference type="KEGG" id="hty:BN2458_PEG0206"/>
<keyword evidence="1" id="KW-1133">Transmembrane helix</keyword>
<keyword evidence="1" id="KW-0812">Transmembrane</keyword>
<evidence type="ECO:0000256" key="1">
    <source>
        <dbReference type="SAM" id="Phobius"/>
    </source>
</evidence>
<accession>A0A0S4PS86</accession>
<dbReference type="Proteomes" id="UP000064525">
    <property type="component" value="Chromosome I"/>
</dbReference>
<feature type="transmembrane region" description="Helical" evidence="1">
    <location>
        <begin position="6"/>
        <end position="21"/>
    </location>
</feature>
<reference evidence="3" key="1">
    <citation type="submission" date="2015-11" db="EMBL/GenBank/DDBJ databases">
        <authorList>
            <person name="Anvar S.Y."/>
        </authorList>
    </citation>
    <scope>NUCLEOTIDE SEQUENCE [LARGE SCALE GENOMIC DNA]</scope>
</reference>
<evidence type="ECO:0000313" key="2">
    <source>
        <dbReference type="EMBL" id="CUU39093.1"/>
    </source>
</evidence>
<proteinExistence type="predicted"/>
<name>A0A0S4PS86_9HELI</name>
<protein>
    <submittedName>
        <fullName evidence="2">Uncharacterized protein</fullName>
    </submittedName>
</protein>
<dbReference type="EMBL" id="LN907858">
    <property type="protein sequence ID" value="CUU39093.1"/>
    <property type="molecule type" value="Genomic_DNA"/>
</dbReference>
<keyword evidence="1" id="KW-0472">Membrane</keyword>
<gene>
    <name evidence="2" type="ORF">BN2458_PEG0206</name>
</gene>
<organism evidence="2 3">
    <name type="scientific">Helicobacter typhlonius</name>
    <dbReference type="NCBI Taxonomy" id="76936"/>
    <lineage>
        <taxon>Bacteria</taxon>
        <taxon>Pseudomonadati</taxon>
        <taxon>Campylobacterota</taxon>
        <taxon>Epsilonproteobacteria</taxon>
        <taxon>Campylobacterales</taxon>
        <taxon>Helicobacteraceae</taxon>
        <taxon>Helicobacter</taxon>
    </lineage>
</organism>